<dbReference type="STRING" id="927664.SAMN05421780_10937"/>
<dbReference type="Gene3D" id="2.60.40.4060">
    <property type="entry name" value="Reeler domain"/>
    <property type="match status" value="1"/>
</dbReference>
<reference evidence="2 3" key="1">
    <citation type="submission" date="2016-10" db="EMBL/GenBank/DDBJ databases">
        <authorList>
            <person name="de Groot N.N."/>
        </authorList>
    </citation>
    <scope>NUCLEOTIDE SEQUENCE [LARGE SCALE GENOMIC DNA]</scope>
    <source>
        <strain evidence="2 3">DSM 6793</strain>
    </source>
</reference>
<organism evidence="2 3">
    <name type="scientific">Flexibacter flexilis DSM 6793</name>
    <dbReference type="NCBI Taxonomy" id="927664"/>
    <lineage>
        <taxon>Bacteria</taxon>
        <taxon>Pseudomonadati</taxon>
        <taxon>Bacteroidota</taxon>
        <taxon>Cytophagia</taxon>
        <taxon>Cytophagales</taxon>
        <taxon>Flexibacteraceae</taxon>
        <taxon>Flexibacter</taxon>
    </lineage>
</organism>
<dbReference type="NCBIfam" id="NF041895">
    <property type="entry name" value="choice_anch_V"/>
    <property type="match status" value="1"/>
</dbReference>
<dbReference type="InterPro" id="IPR042307">
    <property type="entry name" value="Reeler_sf"/>
</dbReference>
<evidence type="ECO:0000259" key="1">
    <source>
        <dbReference type="Pfam" id="PF18962"/>
    </source>
</evidence>
<dbReference type="EMBL" id="FOLE01000009">
    <property type="protein sequence ID" value="SFC74163.1"/>
    <property type="molecule type" value="Genomic_DNA"/>
</dbReference>
<name>A0A1I1LV26_9BACT</name>
<dbReference type="InterPro" id="IPR026444">
    <property type="entry name" value="Secre_tail"/>
</dbReference>
<dbReference type="OrthoDB" id="9757947at2"/>
<accession>A0A1I1LV26</accession>
<dbReference type="AlphaFoldDB" id="A0A1I1LV26"/>
<evidence type="ECO:0000313" key="3">
    <source>
        <dbReference type="Proteomes" id="UP000199514"/>
    </source>
</evidence>
<proteinExistence type="predicted"/>
<evidence type="ECO:0000313" key="2">
    <source>
        <dbReference type="EMBL" id="SFC74163.1"/>
    </source>
</evidence>
<dbReference type="Pfam" id="PF18962">
    <property type="entry name" value="Por_Secre_tail"/>
    <property type="match status" value="1"/>
</dbReference>
<keyword evidence="3" id="KW-1185">Reference proteome</keyword>
<dbReference type="Proteomes" id="UP000199514">
    <property type="component" value="Unassembled WGS sequence"/>
</dbReference>
<dbReference type="NCBIfam" id="TIGR04183">
    <property type="entry name" value="Por_Secre_tail"/>
    <property type="match status" value="1"/>
</dbReference>
<protein>
    <submittedName>
        <fullName evidence="2">Por secretion system C-terminal sorting domain-containing protein</fullName>
    </submittedName>
</protein>
<feature type="domain" description="Secretion system C-terminal sorting" evidence="1">
    <location>
        <begin position="230"/>
        <end position="308"/>
    </location>
</feature>
<sequence length="309" mass="32428">MVHDYLQEKSKYLQLNNILLNQHMIIFKKLQLKKNAKIVAVLGSAVALASAGILSNNGRAGYTGAPNESNCRSCHGSFALNATGGSVTLTSEPAMTNNQYVAGTSYTMTVTVARTGSSVFGLGVEVLNASNTNAGTLAVSNSTETQLKTSGTRSNIIHKLNGGLVSNSKAFSFKWTAPASGAATFYVATVAGNNNGSDNGDYVYTTSLALTAAPATSIKTLDKESLKLAIYPTPAQSQLSVNYELQESAHVKAKLVSLQGAAVAMLLDEKQNAGAQKMNFEIPATVAAGTYLLHLSIDDKSVVQKVVIQ</sequence>
<gene>
    <name evidence="2" type="ORF">SAMN05421780_10937</name>
</gene>